<accession>A0ABN4WUK1</accession>
<name>A0ABN4WUK1_9HYPH</name>
<evidence type="ECO:0000313" key="4">
    <source>
        <dbReference type="Proteomes" id="UP000188174"/>
    </source>
</evidence>
<dbReference type="Gene3D" id="3.90.1580.10">
    <property type="entry name" value="paralog of FGE (formylglycine-generating enzyme)"/>
    <property type="match status" value="1"/>
</dbReference>
<dbReference type="PANTHER" id="PTHR23150:SF19">
    <property type="entry name" value="FORMYLGLYCINE-GENERATING ENZYME"/>
    <property type="match status" value="1"/>
</dbReference>
<dbReference type="Gene3D" id="2.40.10.10">
    <property type="entry name" value="Trypsin-like serine proteases"/>
    <property type="match status" value="1"/>
</dbReference>
<dbReference type="Proteomes" id="UP000188174">
    <property type="component" value="Chromosome"/>
</dbReference>
<dbReference type="Pfam" id="PF03781">
    <property type="entry name" value="FGE-sulfatase"/>
    <property type="match status" value="1"/>
</dbReference>
<evidence type="ECO:0000313" key="3">
    <source>
        <dbReference type="EMBL" id="AQQ03903.1"/>
    </source>
</evidence>
<dbReference type="InterPro" id="IPR051043">
    <property type="entry name" value="Sulfatase_Mod_Factor_Kinase"/>
</dbReference>
<feature type="chain" id="PRO_5046963110" description="Sulfatase-modifying factor enzyme-like domain-containing protein" evidence="1">
    <location>
        <begin position="36"/>
        <end position="512"/>
    </location>
</feature>
<dbReference type="PANTHER" id="PTHR23150">
    <property type="entry name" value="SULFATASE MODIFYING FACTOR 1, 2"/>
    <property type="match status" value="1"/>
</dbReference>
<organism evidence="3 4">
    <name type="scientific">Roseibium algicola</name>
    <dbReference type="NCBI Taxonomy" id="2857014"/>
    <lineage>
        <taxon>Bacteria</taxon>
        <taxon>Pseudomonadati</taxon>
        <taxon>Pseudomonadota</taxon>
        <taxon>Alphaproteobacteria</taxon>
        <taxon>Hyphomicrobiales</taxon>
        <taxon>Stappiaceae</taxon>
        <taxon>Roseibium</taxon>
    </lineage>
</organism>
<reference evidence="3 4" key="1">
    <citation type="submission" date="2017-02" db="EMBL/GenBank/DDBJ databases">
        <authorList>
            <person name="Jeong S."/>
        </authorList>
    </citation>
    <scope>NUCLEOTIDE SEQUENCE [LARGE SCALE GENOMIC DNA]</scope>
    <source>
        <strain evidence="3 4">RMAR6-6</strain>
    </source>
</reference>
<evidence type="ECO:0000259" key="2">
    <source>
        <dbReference type="Pfam" id="PF03781"/>
    </source>
</evidence>
<sequence length="512" mass="56006">MPNPYEDFRILRRVFKAILLVALSLCTFAPSFAQAQSSIERIQGSMVRVRVHGQNSSDLTINQYGTGFFLTPDGYIATAFHVVGKDKFTGELVDWKMEDGVPLRFFTIEYLGPNGDVVTYNGAVQMVDSASLVELDVAILKIAGSSFPAARCSFDRLAVDTQVRGAGWRKGRSAIDTIVPGLVNAPDPADGERLRIVGMRVDDGHSGGAIFKTGTAVVSALVTSGRDGRLVPGSTETFVTPLHMLKERFPYNLCATGVPPPPPLEAFRDCEECPNMVVIPPGEFQMGSAPNTPFPDDASEPIRTVTISSSFAIGRTEVTNQQWLECVRGGGCSKDAGGDIDPHTRYPIHFVNRQDALDFVRWLSLKTGQNYRLLTEAEWEYAARGGRNSIFHWGDAMADDLAACWGCPGRGDTSVSRKAFPVGQFPQNGFKLYDMSGNVSELVEDCWFSNHQDAPSDGRARLYEGCSDRVVRGGSFLDDPMSLRLFARRIYVGGSDRSESIGFRIARDLPDG</sequence>
<protein>
    <recommendedName>
        <fullName evidence="2">Sulfatase-modifying factor enzyme-like domain-containing protein</fullName>
    </recommendedName>
</protein>
<dbReference type="InterPro" id="IPR005532">
    <property type="entry name" value="SUMF_dom"/>
</dbReference>
<gene>
    <name evidence="3" type="ORF">B0E33_10145</name>
</gene>
<dbReference type="InterPro" id="IPR016187">
    <property type="entry name" value="CTDL_fold"/>
</dbReference>
<dbReference type="Pfam" id="PF13365">
    <property type="entry name" value="Trypsin_2"/>
    <property type="match status" value="1"/>
</dbReference>
<dbReference type="InterPro" id="IPR043504">
    <property type="entry name" value="Peptidase_S1_PA_chymotrypsin"/>
</dbReference>
<keyword evidence="1" id="KW-0732">Signal</keyword>
<feature type="domain" description="Sulfatase-modifying factor enzyme-like" evidence="2">
    <location>
        <begin position="273"/>
        <end position="507"/>
    </location>
</feature>
<dbReference type="InterPro" id="IPR009003">
    <property type="entry name" value="Peptidase_S1_PA"/>
</dbReference>
<dbReference type="SUPFAM" id="SSF50494">
    <property type="entry name" value="Trypsin-like serine proteases"/>
    <property type="match status" value="1"/>
</dbReference>
<dbReference type="InterPro" id="IPR042095">
    <property type="entry name" value="SUMF_sf"/>
</dbReference>
<evidence type="ECO:0000256" key="1">
    <source>
        <dbReference type="SAM" id="SignalP"/>
    </source>
</evidence>
<feature type="signal peptide" evidence="1">
    <location>
        <begin position="1"/>
        <end position="35"/>
    </location>
</feature>
<keyword evidence="4" id="KW-1185">Reference proteome</keyword>
<dbReference type="EMBL" id="CP019630">
    <property type="protein sequence ID" value="AQQ03903.1"/>
    <property type="molecule type" value="Genomic_DNA"/>
</dbReference>
<dbReference type="RefSeq" id="WP_077291128.1">
    <property type="nucleotide sequence ID" value="NZ_CP019630.1"/>
</dbReference>
<dbReference type="SUPFAM" id="SSF56436">
    <property type="entry name" value="C-type lectin-like"/>
    <property type="match status" value="1"/>
</dbReference>
<proteinExistence type="predicted"/>